<gene>
    <name evidence="2" type="ORF">RCO7_03711</name>
</gene>
<evidence type="ECO:0000313" key="3">
    <source>
        <dbReference type="Proteomes" id="UP000178129"/>
    </source>
</evidence>
<organism evidence="2 3">
    <name type="scientific">Rhynchosporium graminicola</name>
    <dbReference type="NCBI Taxonomy" id="2792576"/>
    <lineage>
        <taxon>Eukaryota</taxon>
        <taxon>Fungi</taxon>
        <taxon>Dikarya</taxon>
        <taxon>Ascomycota</taxon>
        <taxon>Pezizomycotina</taxon>
        <taxon>Leotiomycetes</taxon>
        <taxon>Helotiales</taxon>
        <taxon>Ploettnerulaceae</taxon>
        <taxon>Rhynchosporium</taxon>
    </lineage>
</organism>
<dbReference type="InParanoid" id="A0A1E1LGI0"/>
<evidence type="ECO:0000313" key="2">
    <source>
        <dbReference type="EMBL" id="CZT09603.1"/>
    </source>
</evidence>
<dbReference type="EMBL" id="FJUW01000051">
    <property type="protein sequence ID" value="CZT09603.1"/>
    <property type="molecule type" value="Genomic_DNA"/>
</dbReference>
<evidence type="ECO:0000256" key="1">
    <source>
        <dbReference type="SAM" id="Coils"/>
    </source>
</evidence>
<proteinExistence type="predicted"/>
<comment type="caution">
    <text evidence="2">The sequence shown here is derived from an EMBL/GenBank/DDBJ whole genome shotgun (WGS) entry which is preliminary data.</text>
</comment>
<keyword evidence="3" id="KW-1185">Reference proteome</keyword>
<accession>A0A1E1LGI0</accession>
<keyword evidence="1" id="KW-0175">Coiled coil</keyword>
<dbReference type="Proteomes" id="UP000178129">
    <property type="component" value="Unassembled WGS sequence"/>
</dbReference>
<protein>
    <submittedName>
        <fullName evidence="2">Uncharacterized protein</fullName>
    </submittedName>
</protein>
<reference evidence="3" key="1">
    <citation type="submission" date="2016-03" db="EMBL/GenBank/DDBJ databases">
        <authorList>
            <person name="Ploux O."/>
        </authorList>
    </citation>
    <scope>NUCLEOTIDE SEQUENCE [LARGE SCALE GENOMIC DNA]</scope>
    <source>
        <strain evidence="3">UK7</strain>
    </source>
</reference>
<name>A0A1E1LGI0_9HELO</name>
<sequence>MKASFESQQAELELLRSDEKAEMDRRDAAISLSTMASKNAKLESNARALGGWKEEFTAMKQVQEELVVQLDTAKNDAAASEERRVIAEAKVSRMKELYARFSRDMVEASSR</sequence>
<dbReference type="AlphaFoldDB" id="A0A1E1LGI0"/>
<feature type="coiled-coil region" evidence="1">
    <location>
        <begin position="63"/>
        <end position="90"/>
    </location>
</feature>